<dbReference type="EMBL" id="PTIZ01000006">
    <property type="protein sequence ID" value="PPK75164.1"/>
    <property type="molecule type" value="Genomic_DNA"/>
</dbReference>
<feature type="signal peptide" evidence="1">
    <location>
        <begin position="1"/>
        <end position="26"/>
    </location>
</feature>
<name>A0A2S6HCD6_9GAMM</name>
<organism evidence="2 3">
    <name type="scientific">Methylobacter tundripaludum</name>
    <dbReference type="NCBI Taxonomy" id="173365"/>
    <lineage>
        <taxon>Bacteria</taxon>
        <taxon>Pseudomonadati</taxon>
        <taxon>Pseudomonadota</taxon>
        <taxon>Gammaproteobacteria</taxon>
        <taxon>Methylococcales</taxon>
        <taxon>Methylococcaceae</taxon>
        <taxon>Methylobacter</taxon>
    </lineage>
</organism>
<feature type="chain" id="PRO_5015701948" evidence="1">
    <location>
        <begin position="27"/>
        <end position="119"/>
    </location>
</feature>
<protein>
    <submittedName>
        <fullName evidence="2">Uncharacterized protein</fullName>
    </submittedName>
</protein>
<evidence type="ECO:0000313" key="2">
    <source>
        <dbReference type="EMBL" id="PPK75164.1"/>
    </source>
</evidence>
<comment type="caution">
    <text evidence="2">The sequence shown here is derived from an EMBL/GenBank/DDBJ whole genome shotgun (WGS) entry which is preliminary data.</text>
</comment>
<reference evidence="2 3" key="1">
    <citation type="submission" date="2018-02" db="EMBL/GenBank/DDBJ databases">
        <title>Subsurface microbial communities from deep shales in Ohio and West Virginia, USA.</title>
        <authorList>
            <person name="Wrighton K."/>
        </authorList>
    </citation>
    <scope>NUCLEOTIDE SEQUENCE [LARGE SCALE GENOMIC DNA]</scope>
    <source>
        <strain evidence="2 3">OWC-DMM</strain>
    </source>
</reference>
<dbReference type="Proteomes" id="UP000240010">
    <property type="component" value="Unassembled WGS sequence"/>
</dbReference>
<proteinExistence type="predicted"/>
<dbReference type="AlphaFoldDB" id="A0A2S6HCD6"/>
<sequence>MKTTHMKSIGLSAILALLVCSFGAYAEETKEEMKGRADEAHSADSVDKQSEAFNICLRATQRFEQQERTKGTGKTEVTSLSASCKTELKPVTYWLCMDKEANGKVDFNVAHTRCAKQTN</sequence>
<accession>A0A2S6HCD6</accession>
<dbReference type="RefSeq" id="WP_181050101.1">
    <property type="nucleotide sequence ID" value="NZ_PTIZ01000006.1"/>
</dbReference>
<evidence type="ECO:0000256" key="1">
    <source>
        <dbReference type="SAM" id="SignalP"/>
    </source>
</evidence>
<keyword evidence="1" id="KW-0732">Signal</keyword>
<evidence type="ECO:0000313" key="3">
    <source>
        <dbReference type="Proteomes" id="UP000240010"/>
    </source>
</evidence>
<gene>
    <name evidence="2" type="ORF">B0F87_1068</name>
</gene>